<keyword evidence="15 16" id="KW-0472">Membrane</keyword>
<dbReference type="Gene3D" id="2.70.150.10">
    <property type="entry name" value="Calcium-transporting ATPase, cytoplasmic transduction domain A"/>
    <property type="match status" value="1"/>
</dbReference>
<dbReference type="CDD" id="cd00371">
    <property type="entry name" value="HMA"/>
    <property type="match status" value="2"/>
</dbReference>
<evidence type="ECO:0000313" key="19">
    <source>
        <dbReference type="EMBL" id="GAA3958564.1"/>
    </source>
</evidence>
<feature type="transmembrane region" description="Helical" evidence="16">
    <location>
        <begin position="764"/>
        <end position="783"/>
    </location>
</feature>
<keyword evidence="13" id="KW-0186">Copper</keyword>
<dbReference type="PROSITE" id="PS50846">
    <property type="entry name" value="HMA_2"/>
    <property type="match status" value="2"/>
</dbReference>
<dbReference type="SUPFAM" id="SSF81653">
    <property type="entry name" value="Calcium ATPase, transduction domain A"/>
    <property type="match status" value="1"/>
</dbReference>
<dbReference type="InterPro" id="IPR001757">
    <property type="entry name" value="P_typ_ATPase"/>
</dbReference>
<evidence type="ECO:0000256" key="6">
    <source>
        <dbReference type="ARBA" id="ARBA00022737"/>
    </source>
</evidence>
<keyword evidence="10" id="KW-0460">Magnesium</keyword>
<comment type="caution">
    <text evidence="19">The sequence shown here is derived from an EMBL/GenBank/DDBJ whole genome shotgun (WGS) entry which is preliminary data.</text>
</comment>
<evidence type="ECO:0000256" key="15">
    <source>
        <dbReference type="ARBA" id="ARBA00023136"/>
    </source>
</evidence>
<evidence type="ECO:0000256" key="8">
    <source>
        <dbReference type="ARBA" id="ARBA00022796"/>
    </source>
</evidence>
<dbReference type="PROSITE" id="PS01047">
    <property type="entry name" value="HMA_1"/>
    <property type="match status" value="2"/>
</dbReference>
<feature type="domain" description="HMA" evidence="18">
    <location>
        <begin position="82"/>
        <end position="148"/>
    </location>
</feature>
<dbReference type="SUPFAM" id="SSF56784">
    <property type="entry name" value="HAD-like"/>
    <property type="match status" value="1"/>
</dbReference>
<dbReference type="Gene3D" id="3.40.1110.10">
    <property type="entry name" value="Calcium-transporting ATPase, cytoplasmic domain N"/>
    <property type="match status" value="1"/>
</dbReference>
<feature type="transmembrane region" description="Helical" evidence="16">
    <location>
        <begin position="445"/>
        <end position="465"/>
    </location>
</feature>
<keyword evidence="9 16" id="KW-0067">ATP-binding</keyword>
<evidence type="ECO:0000256" key="13">
    <source>
        <dbReference type="ARBA" id="ARBA00023008"/>
    </source>
</evidence>
<evidence type="ECO:0000256" key="11">
    <source>
        <dbReference type="ARBA" id="ARBA00022967"/>
    </source>
</evidence>
<keyword evidence="3" id="KW-0813">Transport</keyword>
<reference evidence="20" key="1">
    <citation type="journal article" date="2019" name="Int. J. Syst. Evol. Microbiol.">
        <title>The Global Catalogue of Microorganisms (GCM) 10K type strain sequencing project: providing services to taxonomists for standard genome sequencing and annotation.</title>
        <authorList>
            <consortium name="The Broad Institute Genomics Platform"/>
            <consortium name="The Broad Institute Genome Sequencing Center for Infectious Disease"/>
            <person name="Wu L."/>
            <person name="Ma J."/>
        </authorList>
    </citation>
    <scope>NUCLEOTIDE SEQUENCE [LARGE SCALE GENOMIC DNA]</scope>
    <source>
        <strain evidence="20">JCM 17555</strain>
    </source>
</reference>
<dbReference type="InterPro" id="IPR044492">
    <property type="entry name" value="P_typ_ATPase_HD_dom"/>
</dbReference>
<keyword evidence="14" id="KW-0406">Ion transport</keyword>
<dbReference type="Gene3D" id="3.40.50.1000">
    <property type="entry name" value="HAD superfamily/HAD-like"/>
    <property type="match status" value="1"/>
</dbReference>
<evidence type="ECO:0000256" key="2">
    <source>
        <dbReference type="ARBA" id="ARBA00006024"/>
    </source>
</evidence>
<dbReference type="CDD" id="cd02094">
    <property type="entry name" value="P-type_ATPase_Cu-like"/>
    <property type="match status" value="1"/>
</dbReference>
<keyword evidence="11" id="KW-1278">Translocase</keyword>
<dbReference type="InterPro" id="IPR059000">
    <property type="entry name" value="ATPase_P-type_domA"/>
</dbReference>
<evidence type="ECO:0000256" key="7">
    <source>
        <dbReference type="ARBA" id="ARBA00022741"/>
    </source>
</evidence>
<dbReference type="SFLD" id="SFLDG00002">
    <property type="entry name" value="C1.7:_P-type_atpase_like"/>
    <property type="match status" value="1"/>
</dbReference>
<evidence type="ECO:0000256" key="4">
    <source>
        <dbReference type="ARBA" id="ARBA00022692"/>
    </source>
</evidence>
<dbReference type="InterPro" id="IPR023214">
    <property type="entry name" value="HAD_sf"/>
</dbReference>
<dbReference type="Pfam" id="PF00403">
    <property type="entry name" value="HMA"/>
    <property type="match status" value="2"/>
</dbReference>
<keyword evidence="5 16" id="KW-0479">Metal-binding</keyword>
<feature type="transmembrane region" description="Helical" evidence="16">
    <location>
        <begin position="203"/>
        <end position="221"/>
    </location>
</feature>
<feature type="region of interest" description="Disordered" evidence="17">
    <location>
        <begin position="150"/>
        <end position="169"/>
    </location>
</feature>
<dbReference type="InterPro" id="IPR036163">
    <property type="entry name" value="HMA_dom_sf"/>
</dbReference>
<keyword evidence="16" id="KW-1003">Cell membrane</keyword>
<comment type="subcellular location">
    <subcellularLocation>
        <location evidence="16">Cell membrane</location>
    </subcellularLocation>
    <subcellularLocation>
        <location evidence="1">Endomembrane system</location>
        <topology evidence="1">Multi-pass membrane protein</topology>
    </subcellularLocation>
</comment>
<keyword evidence="6" id="KW-0677">Repeat</keyword>
<name>A0ABP7P2E3_9GAMM</name>
<dbReference type="InterPro" id="IPR023298">
    <property type="entry name" value="ATPase_P-typ_TM_dom_sf"/>
</dbReference>
<keyword evidence="20" id="KW-1185">Reference proteome</keyword>
<evidence type="ECO:0000256" key="16">
    <source>
        <dbReference type="RuleBase" id="RU362081"/>
    </source>
</evidence>
<dbReference type="RefSeq" id="WP_344805117.1">
    <property type="nucleotide sequence ID" value="NZ_BAABBO010000007.1"/>
</dbReference>
<evidence type="ECO:0000313" key="20">
    <source>
        <dbReference type="Proteomes" id="UP001501337"/>
    </source>
</evidence>
<evidence type="ECO:0000256" key="1">
    <source>
        <dbReference type="ARBA" id="ARBA00004127"/>
    </source>
</evidence>
<dbReference type="SFLD" id="SFLDF00027">
    <property type="entry name" value="p-type_atpase"/>
    <property type="match status" value="1"/>
</dbReference>
<sequence>MNQADLAPPGQGNLRTLRLPIRGMTCSSCAGRVEKALRQLDGVKEVSVNLAVDSAQVTAVSVLSVADMAEAVRLAGYQVPTETIDLDISGLSCASCVGRVEKALLGLEGSVAAAVNLATESARTTVLEGEASLSELVQVVRRAGYGAQAPASTSERVSNPQAHSGSPADHERRAVIIAALLSLPLIIPMLLEPFGVHWMLPGWVQLLLATPVQFWLGAPFYRAGWHAVKARTGNMDLLVAIGTSAAYGLSIFELVRHAGEAGAPYYFEASAVIITLVLLGKWLEGRAKRQTTEAIRALQALRPDTARVRSAEGDTEVPIEDISVGDHVVVRPGERIPVDGKILEGDSHVDEAMLTGESLPVTKQAGDTVTGGAINAEGLLLIDTTAVGTETALARIIRLVEDAQAAKAPIQRLVDKVSAVFVPVVLLIALVTFIAWRVFGGDVQTAILNAVAVLVIACPCALGLATPTAIMAGTGVAAQHGILIKDAIALEHAHRISTVAFDKTGTLTVGKPRLMLATAVDNDRRALLRLAAAVQAGSEHPLAQAVLEAAGAEGVQASSADQVSALPGRGIEARVEGRLLTLGNTRVMNELGVDFSALSETAEDQQRQGRTVSWLAARDDTDKAATLLGLLCFGDEVKPSARQAIRHLHDLGIRTVMLTGDNRGSAEAISQVLAIDEVFAEVLPADKADAIARLKQSGATVAMVGDGINDAPALAAADIGIAMSTGTDVAMHAAGITLMRGEPALVAEAIDISRRTYSKIRQNLFWAFVYNVVGIPLAAFGFLSPVVAGAAMAFSSVSVVSNALLLKRWKPAREEAEARDPANPPGGDR</sequence>
<feature type="transmembrane region" description="Helical" evidence="16">
    <location>
        <begin position="174"/>
        <end position="191"/>
    </location>
</feature>
<dbReference type="InterPro" id="IPR018303">
    <property type="entry name" value="ATPase_P-typ_P_site"/>
</dbReference>
<dbReference type="PRINTS" id="PR00943">
    <property type="entry name" value="CUATPASE"/>
</dbReference>
<evidence type="ECO:0000256" key="5">
    <source>
        <dbReference type="ARBA" id="ARBA00022723"/>
    </source>
</evidence>
<feature type="domain" description="HMA" evidence="18">
    <location>
        <begin position="15"/>
        <end position="80"/>
    </location>
</feature>
<evidence type="ECO:0000256" key="3">
    <source>
        <dbReference type="ARBA" id="ARBA00022448"/>
    </source>
</evidence>
<feature type="compositionally biased region" description="Polar residues" evidence="17">
    <location>
        <begin position="150"/>
        <end position="164"/>
    </location>
</feature>
<dbReference type="PROSITE" id="PS00154">
    <property type="entry name" value="ATPASE_E1_E2"/>
    <property type="match status" value="1"/>
</dbReference>
<dbReference type="EMBL" id="BAABBO010000007">
    <property type="protein sequence ID" value="GAA3958564.1"/>
    <property type="molecule type" value="Genomic_DNA"/>
</dbReference>
<keyword evidence="8" id="KW-0187">Copper transport</keyword>
<evidence type="ECO:0000256" key="9">
    <source>
        <dbReference type="ARBA" id="ARBA00022840"/>
    </source>
</evidence>
<dbReference type="SFLD" id="SFLDS00003">
    <property type="entry name" value="Haloacid_Dehalogenase"/>
    <property type="match status" value="1"/>
</dbReference>
<feature type="transmembrane region" description="Helical" evidence="16">
    <location>
        <begin position="233"/>
        <end position="252"/>
    </location>
</feature>
<dbReference type="NCBIfam" id="TIGR00003">
    <property type="entry name" value="copper ion binding protein"/>
    <property type="match status" value="1"/>
</dbReference>
<dbReference type="Pfam" id="PF00702">
    <property type="entry name" value="Hydrolase"/>
    <property type="match status" value="1"/>
</dbReference>
<evidence type="ECO:0000256" key="10">
    <source>
        <dbReference type="ARBA" id="ARBA00022842"/>
    </source>
</evidence>
<proteinExistence type="inferred from homology"/>
<keyword evidence="4 16" id="KW-0812">Transmembrane</keyword>
<dbReference type="PRINTS" id="PR00119">
    <property type="entry name" value="CATATPASE"/>
</dbReference>
<dbReference type="SUPFAM" id="SSF81665">
    <property type="entry name" value="Calcium ATPase, transmembrane domain M"/>
    <property type="match status" value="1"/>
</dbReference>
<dbReference type="PANTHER" id="PTHR43520:SF8">
    <property type="entry name" value="P-TYPE CU(+) TRANSPORTER"/>
    <property type="match status" value="1"/>
</dbReference>
<feature type="transmembrane region" description="Helical" evidence="16">
    <location>
        <begin position="417"/>
        <end position="439"/>
    </location>
</feature>
<dbReference type="InterPro" id="IPR023299">
    <property type="entry name" value="ATPase_P-typ_cyto_dom_N"/>
</dbReference>
<dbReference type="NCBIfam" id="TIGR01494">
    <property type="entry name" value="ATPase_P-type"/>
    <property type="match status" value="1"/>
</dbReference>
<dbReference type="SUPFAM" id="SSF55008">
    <property type="entry name" value="HMA, heavy metal-associated domain"/>
    <property type="match status" value="2"/>
</dbReference>
<dbReference type="InterPro" id="IPR008250">
    <property type="entry name" value="ATPase_P-typ_transduc_dom_A_sf"/>
</dbReference>
<feature type="transmembrane region" description="Helical" evidence="16">
    <location>
        <begin position="264"/>
        <end position="283"/>
    </location>
</feature>
<dbReference type="PANTHER" id="PTHR43520">
    <property type="entry name" value="ATP7, ISOFORM B"/>
    <property type="match status" value="1"/>
</dbReference>
<protein>
    <submittedName>
        <fullName evidence="19">Copper-translocating P-type ATPase CopA1</fullName>
    </submittedName>
</protein>
<evidence type="ECO:0000256" key="17">
    <source>
        <dbReference type="SAM" id="MobiDB-lite"/>
    </source>
</evidence>
<dbReference type="InterPro" id="IPR036412">
    <property type="entry name" value="HAD-like_sf"/>
</dbReference>
<dbReference type="Gene3D" id="3.30.70.100">
    <property type="match status" value="2"/>
</dbReference>
<feature type="transmembrane region" description="Helical" evidence="16">
    <location>
        <begin position="789"/>
        <end position="806"/>
    </location>
</feature>
<dbReference type="NCBIfam" id="TIGR01511">
    <property type="entry name" value="ATPase-IB1_Cu"/>
    <property type="match status" value="1"/>
</dbReference>
<dbReference type="InterPro" id="IPR027256">
    <property type="entry name" value="P-typ_ATPase_IB"/>
</dbReference>
<dbReference type="InterPro" id="IPR006122">
    <property type="entry name" value="HMA_Cu_ion-bd"/>
</dbReference>
<dbReference type="InterPro" id="IPR017969">
    <property type="entry name" value="Heavy-metal-associated_CS"/>
</dbReference>
<dbReference type="Proteomes" id="UP001501337">
    <property type="component" value="Unassembled WGS sequence"/>
</dbReference>
<gene>
    <name evidence="19" type="primary">copA1</name>
    <name evidence="19" type="ORF">GCM10022278_16180</name>
</gene>
<evidence type="ECO:0000256" key="12">
    <source>
        <dbReference type="ARBA" id="ARBA00022989"/>
    </source>
</evidence>
<organism evidence="19 20">
    <name type="scientific">Allohahella marinimesophila</name>
    <dbReference type="NCBI Taxonomy" id="1054972"/>
    <lineage>
        <taxon>Bacteria</taxon>
        <taxon>Pseudomonadati</taxon>
        <taxon>Pseudomonadota</taxon>
        <taxon>Gammaproteobacteria</taxon>
        <taxon>Oceanospirillales</taxon>
        <taxon>Hahellaceae</taxon>
        <taxon>Allohahella</taxon>
    </lineage>
</organism>
<dbReference type="NCBIfam" id="TIGR01525">
    <property type="entry name" value="ATPase-IB_hvy"/>
    <property type="match status" value="1"/>
</dbReference>
<keyword evidence="7 16" id="KW-0547">Nucleotide-binding</keyword>
<keyword evidence="12 16" id="KW-1133">Transmembrane helix</keyword>
<dbReference type="Pfam" id="PF00122">
    <property type="entry name" value="E1-E2_ATPase"/>
    <property type="match status" value="1"/>
</dbReference>
<evidence type="ECO:0000259" key="18">
    <source>
        <dbReference type="PROSITE" id="PS50846"/>
    </source>
</evidence>
<comment type="similarity">
    <text evidence="2 16">Belongs to the cation transport ATPase (P-type) (TC 3.A.3) family. Type IB subfamily.</text>
</comment>
<accession>A0ABP7P2E3</accession>
<dbReference type="InterPro" id="IPR006121">
    <property type="entry name" value="HMA_dom"/>
</dbReference>
<evidence type="ECO:0000256" key="14">
    <source>
        <dbReference type="ARBA" id="ARBA00023065"/>
    </source>
</evidence>